<evidence type="ECO:0000313" key="10">
    <source>
        <dbReference type="EMBL" id="KAB0583018.1"/>
    </source>
</evidence>
<dbReference type="InterPro" id="IPR052157">
    <property type="entry name" value="BCAA_transport_permease"/>
</dbReference>
<keyword evidence="2" id="KW-0813">Transport</keyword>
<keyword evidence="11" id="KW-1185">Reference proteome</keyword>
<dbReference type="Proteomes" id="UP000430120">
    <property type="component" value="Unassembled WGS sequence"/>
</dbReference>
<dbReference type="InterPro" id="IPR001851">
    <property type="entry name" value="ABC_transp_permease"/>
</dbReference>
<evidence type="ECO:0000313" key="11">
    <source>
        <dbReference type="Proteomes" id="UP000430120"/>
    </source>
</evidence>
<dbReference type="Pfam" id="PF02653">
    <property type="entry name" value="BPD_transp_2"/>
    <property type="match status" value="1"/>
</dbReference>
<keyword evidence="6 9" id="KW-1133">Transmembrane helix</keyword>
<evidence type="ECO:0000256" key="5">
    <source>
        <dbReference type="ARBA" id="ARBA00022970"/>
    </source>
</evidence>
<evidence type="ECO:0000256" key="2">
    <source>
        <dbReference type="ARBA" id="ARBA00022448"/>
    </source>
</evidence>
<dbReference type="OrthoDB" id="9807115at2"/>
<name>A0A643FBX2_IDEDE</name>
<evidence type="ECO:0000256" key="8">
    <source>
        <dbReference type="ARBA" id="ARBA00037998"/>
    </source>
</evidence>
<feature type="transmembrane region" description="Helical" evidence="9">
    <location>
        <begin position="59"/>
        <end position="82"/>
    </location>
</feature>
<keyword evidence="5" id="KW-0029">Amino-acid transport</keyword>
<evidence type="ECO:0000256" key="4">
    <source>
        <dbReference type="ARBA" id="ARBA00022692"/>
    </source>
</evidence>
<evidence type="ECO:0000256" key="1">
    <source>
        <dbReference type="ARBA" id="ARBA00004651"/>
    </source>
</evidence>
<feature type="transmembrane region" description="Helical" evidence="9">
    <location>
        <begin position="135"/>
        <end position="158"/>
    </location>
</feature>
<dbReference type="GO" id="GO:0005886">
    <property type="term" value="C:plasma membrane"/>
    <property type="evidence" value="ECO:0007669"/>
    <property type="project" value="UniProtKB-SubCell"/>
</dbReference>
<organism evidence="10 11">
    <name type="scientific">Ideonella dechloratans</name>
    <dbReference type="NCBI Taxonomy" id="36863"/>
    <lineage>
        <taxon>Bacteria</taxon>
        <taxon>Pseudomonadati</taxon>
        <taxon>Pseudomonadota</taxon>
        <taxon>Betaproteobacteria</taxon>
        <taxon>Burkholderiales</taxon>
        <taxon>Sphaerotilaceae</taxon>
        <taxon>Ideonella</taxon>
    </lineage>
</organism>
<accession>A0A643FBX2</accession>
<keyword evidence="4 9" id="KW-0812">Transmembrane</keyword>
<comment type="caution">
    <text evidence="10">The sequence shown here is derived from an EMBL/GenBank/DDBJ whole genome shotgun (WGS) entry which is preliminary data.</text>
</comment>
<dbReference type="GO" id="GO:0006865">
    <property type="term" value="P:amino acid transport"/>
    <property type="evidence" value="ECO:0007669"/>
    <property type="project" value="UniProtKB-KW"/>
</dbReference>
<dbReference type="PANTHER" id="PTHR11795:SF451">
    <property type="entry name" value="ABC TRANSPORTER PERMEASE PROTEIN"/>
    <property type="match status" value="1"/>
</dbReference>
<dbReference type="RefSeq" id="WP_151123970.1">
    <property type="nucleotide sequence ID" value="NZ_CP088081.1"/>
</dbReference>
<evidence type="ECO:0000256" key="9">
    <source>
        <dbReference type="SAM" id="Phobius"/>
    </source>
</evidence>
<dbReference type="AlphaFoldDB" id="A0A643FBX2"/>
<dbReference type="PANTHER" id="PTHR11795">
    <property type="entry name" value="BRANCHED-CHAIN AMINO ACID TRANSPORT SYSTEM PERMEASE PROTEIN LIVH"/>
    <property type="match status" value="1"/>
</dbReference>
<feature type="transmembrane region" description="Helical" evidence="9">
    <location>
        <begin position="12"/>
        <end position="29"/>
    </location>
</feature>
<proteinExistence type="inferred from homology"/>
<dbReference type="CDD" id="cd06582">
    <property type="entry name" value="TM_PBP1_LivH_like"/>
    <property type="match status" value="1"/>
</dbReference>
<feature type="transmembrane region" description="Helical" evidence="9">
    <location>
        <begin position="187"/>
        <end position="206"/>
    </location>
</feature>
<comment type="similarity">
    <text evidence="8">Belongs to the binding-protein-dependent transport system permease family. LivHM subfamily.</text>
</comment>
<gene>
    <name evidence="10" type="ORF">F7Q92_09810</name>
</gene>
<feature type="transmembrane region" description="Helical" evidence="9">
    <location>
        <begin position="226"/>
        <end position="247"/>
    </location>
</feature>
<evidence type="ECO:0000256" key="3">
    <source>
        <dbReference type="ARBA" id="ARBA00022475"/>
    </source>
</evidence>
<evidence type="ECO:0000256" key="6">
    <source>
        <dbReference type="ARBA" id="ARBA00022989"/>
    </source>
</evidence>
<feature type="transmembrane region" description="Helical" evidence="9">
    <location>
        <begin position="34"/>
        <end position="53"/>
    </location>
</feature>
<feature type="transmembrane region" description="Helical" evidence="9">
    <location>
        <begin position="254"/>
        <end position="279"/>
    </location>
</feature>
<dbReference type="GO" id="GO:0022857">
    <property type="term" value="F:transmembrane transporter activity"/>
    <property type="evidence" value="ECO:0007669"/>
    <property type="project" value="InterPro"/>
</dbReference>
<reference evidence="10 11" key="1">
    <citation type="submission" date="2019-09" db="EMBL/GenBank/DDBJ databases">
        <title>Draft genome sequences of 48 bacterial type strains from the CCUG.</title>
        <authorList>
            <person name="Tunovic T."/>
            <person name="Pineiro-Iglesias B."/>
            <person name="Unosson C."/>
            <person name="Inganas E."/>
            <person name="Ohlen M."/>
            <person name="Cardew S."/>
            <person name="Jensie-Markopoulos S."/>
            <person name="Salva-Serra F."/>
            <person name="Jaen-Luchoro D."/>
            <person name="Karlsson R."/>
            <person name="Svensson-Stadler L."/>
            <person name="Chun J."/>
            <person name="Moore E."/>
        </authorList>
    </citation>
    <scope>NUCLEOTIDE SEQUENCE [LARGE SCALE GENOMIC DNA]</scope>
    <source>
        <strain evidence="10 11">CCUG 30977</strain>
    </source>
</reference>
<dbReference type="EMBL" id="VZPB01000019">
    <property type="protein sequence ID" value="KAB0583018.1"/>
    <property type="molecule type" value="Genomic_DNA"/>
</dbReference>
<keyword evidence="7 9" id="KW-0472">Membrane</keyword>
<feature type="transmembrane region" description="Helical" evidence="9">
    <location>
        <begin position="94"/>
        <end position="115"/>
    </location>
</feature>
<sequence>MEFFIETLVGGLLAGTMYSLVAIGFVLIYKASGVFNFAQGAMLLFSALTFVTLHEKGLGFLPALLLTAAVMALGAVLIERWVLRPLVNRSQITLFMATLGLSFILEGLAQGLMGAEVRALDLGIEDTPLELGGVLLSRFDLVAAATAGVLVAVLALLFNRTRIGISLRAVADDTQAALSIGIHLHRIWQIVWAVAGWVGLVAGLLWGARQGVQFSLSLVVLKALPVLIIGGFTSIGGAIAGGLIVGASENLAEVYLGPSIGGGITPWFAYFLALAFLYIRPAGLFGERAIERV</sequence>
<comment type="subcellular location">
    <subcellularLocation>
        <location evidence="1">Cell membrane</location>
        <topology evidence="1">Multi-pass membrane protein</topology>
    </subcellularLocation>
</comment>
<evidence type="ECO:0000256" key="7">
    <source>
        <dbReference type="ARBA" id="ARBA00023136"/>
    </source>
</evidence>
<keyword evidence="3" id="KW-1003">Cell membrane</keyword>
<protein>
    <submittedName>
        <fullName evidence="10">Branched-chain amino acid ABC transporter permease</fullName>
    </submittedName>
</protein>